<evidence type="ECO:0000313" key="2">
    <source>
        <dbReference type="Proteomes" id="UP001057402"/>
    </source>
</evidence>
<dbReference type="Proteomes" id="UP001057402">
    <property type="component" value="Chromosome 10"/>
</dbReference>
<reference evidence="2" key="1">
    <citation type="journal article" date="2023" name="Front. Plant Sci.">
        <title>Chromosomal-level genome assembly of Melastoma candidum provides insights into trichome evolution.</title>
        <authorList>
            <person name="Zhong Y."/>
            <person name="Wu W."/>
            <person name="Sun C."/>
            <person name="Zou P."/>
            <person name="Liu Y."/>
            <person name="Dai S."/>
            <person name="Zhou R."/>
        </authorList>
    </citation>
    <scope>NUCLEOTIDE SEQUENCE [LARGE SCALE GENOMIC DNA]</scope>
</reference>
<gene>
    <name evidence="1" type="ORF">MLD38_032604</name>
</gene>
<organism evidence="1 2">
    <name type="scientific">Melastoma candidum</name>
    <dbReference type="NCBI Taxonomy" id="119954"/>
    <lineage>
        <taxon>Eukaryota</taxon>
        <taxon>Viridiplantae</taxon>
        <taxon>Streptophyta</taxon>
        <taxon>Embryophyta</taxon>
        <taxon>Tracheophyta</taxon>
        <taxon>Spermatophyta</taxon>
        <taxon>Magnoliopsida</taxon>
        <taxon>eudicotyledons</taxon>
        <taxon>Gunneridae</taxon>
        <taxon>Pentapetalae</taxon>
        <taxon>rosids</taxon>
        <taxon>malvids</taxon>
        <taxon>Myrtales</taxon>
        <taxon>Melastomataceae</taxon>
        <taxon>Melastomatoideae</taxon>
        <taxon>Melastomateae</taxon>
        <taxon>Melastoma</taxon>
    </lineage>
</organism>
<evidence type="ECO:0000313" key="1">
    <source>
        <dbReference type="EMBL" id="KAI4318952.1"/>
    </source>
</evidence>
<sequence length="422" mass="46825">MGRYKFRLSDMIPRAWLRKLGQPPVSPSTNHGALLLASNDNRSHHVPPSHPPSPLHQPHQRKSYHFSRQFDAVQPQRPPSPPRRSTTSKHRKSTHLRRKPARPRRVTAAVLSGCSCRALAEFDPAPARLECRFHVSPASSPSSTDAVFPQSPPSFGCSSGSVPSSESFYQMVSWTTTSSSCRCRAELDDSAMLEQGFGHDPLFELKLEPLAVVTKPREFNEMVMDLRKQGANKKPITTNHHEESSASLNSKPAVSTQVIGEKICNRTVRVNKEPKKPPRPIINSAISPAGGMRLRVNSPKLATRKLNQARLQGRKGASPPASSHPGKNLHPKARKSGISEGIAVVKSSVDPWKDFGESMVEMIVENDIRESKDLEELLACYLMLNSDSYHDLIIGVFKQIWSDFHRPPPTTTIGTSNSHNHR</sequence>
<accession>A0ACB9M459</accession>
<name>A0ACB9M459_9MYRT</name>
<comment type="caution">
    <text evidence="1">The sequence shown here is derived from an EMBL/GenBank/DDBJ whole genome shotgun (WGS) entry which is preliminary data.</text>
</comment>
<keyword evidence="2" id="KW-1185">Reference proteome</keyword>
<proteinExistence type="predicted"/>
<dbReference type="EMBL" id="CM042889">
    <property type="protein sequence ID" value="KAI4318952.1"/>
    <property type="molecule type" value="Genomic_DNA"/>
</dbReference>
<protein>
    <submittedName>
        <fullName evidence="1">Uncharacterized protein</fullName>
    </submittedName>
</protein>